<evidence type="ECO:0000313" key="7">
    <source>
        <dbReference type="EMBL" id="NVN10899.1"/>
    </source>
</evidence>
<comment type="caution">
    <text evidence="7">The sequence shown here is derived from an EMBL/GenBank/DDBJ whole genome shotgun (WGS) entry which is preliminary data.</text>
</comment>
<protein>
    <recommendedName>
        <fullName evidence="6">Cytochrome c domain-containing protein</fullName>
    </recommendedName>
</protein>
<accession>A0A7Y7M6F9</accession>
<keyword evidence="2 4" id="KW-0479">Metal-binding</keyword>
<evidence type="ECO:0000256" key="5">
    <source>
        <dbReference type="SAM" id="SignalP"/>
    </source>
</evidence>
<dbReference type="SUPFAM" id="SSF46626">
    <property type="entry name" value="Cytochrome c"/>
    <property type="match status" value="1"/>
</dbReference>
<dbReference type="EMBL" id="JABXXP010000088">
    <property type="protein sequence ID" value="NVN10899.1"/>
    <property type="molecule type" value="Genomic_DNA"/>
</dbReference>
<dbReference type="GO" id="GO:0009055">
    <property type="term" value="F:electron transfer activity"/>
    <property type="evidence" value="ECO:0007669"/>
    <property type="project" value="InterPro"/>
</dbReference>
<feature type="signal peptide" evidence="5">
    <location>
        <begin position="1"/>
        <end position="20"/>
    </location>
</feature>
<dbReference type="RefSeq" id="WP_176639649.1">
    <property type="nucleotide sequence ID" value="NZ_JABXXP010000088.1"/>
</dbReference>
<evidence type="ECO:0000256" key="1">
    <source>
        <dbReference type="ARBA" id="ARBA00022617"/>
    </source>
</evidence>
<dbReference type="InterPro" id="IPR036909">
    <property type="entry name" value="Cyt_c-like_dom_sf"/>
</dbReference>
<reference evidence="7 8" key="1">
    <citation type="submission" date="2020-06" db="EMBL/GenBank/DDBJ databases">
        <title>Description of novel acetic acid bacteria.</title>
        <authorList>
            <person name="Sombolestani A."/>
        </authorList>
    </citation>
    <scope>NUCLEOTIDE SEQUENCE [LARGE SCALE GENOMIC DNA]</scope>
    <source>
        <strain evidence="7 8">LMG 31431</strain>
    </source>
</reference>
<dbReference type="Gene3D" id="1.10.760.10">
    <property type="entry name" value="Cytochrome c-like domain"/>
    <property type="match status" value="1"/>
</dbReference>
<evidence type="ECO:0000256" key="4">
    <source>
        <dbReference type="PROSITE-ProRule" id="PRU00433"/>
    </source>
</evidence>
<dbReference type="InterPro" id="IPR009056">
    <property type="entry name" value="Cyt_c-like_dom"/>
</dbReference>
<dbReference type="GO" id="GO:0020037">
    <property type="term" value="F:heme binding"/>
    <property type="evidence" value="ECO:0007669"/>
    <property type="project" value="InterPro"/>
</dbReference>
<name>A0A7Y7M6F9_9PROT</name>
<evidence type="ECO:0000259" key="6">
    <source>
        <dbReference type="PROSITE" id="PS51007"/>
    </source>
</evidence>
<keyword evidence="5" id="KW-0732">Signal</keyword>
<gene>
    <name evidence="7" type="ORF">HUK84_07020</name>
</gene>
<keyword evidence="1 4" id="KW-0349">Heme</keyword>
<dbReference type="GO" id="GO:0046872">
    <property type="term" value="F:metal ion binding"/>
    <property type="evidence" value="ECO:0007669"/>
    <property type="project" value="UniProtKB-KW"/>
</dbReference>
<organism evidence="7 8">
    <name type="scientific">Nguyenibacter vanlangensis</name>
    <dbReference type="NCBI Taxonomy" id="1216886"/>
    <lineage>
        <taxon>Bacteria</taxon>
        <taxon>Pseudomonadati</taxon>
        <taxon>Pseudomonadota</taxon>
        <taxon>Alphaproteobacteria</taxon>
        <taxon>Acetobacterales</taxon>
        <taxon>Acetobacteraceae</taxon>
        <taxon>Nguyenibacter</taxon>
    </lineage>
</organism>
<feature type="chain" id="PRO_5031240932" description="Cytochrome c domain-containing protein" evidence="5">
    <location>
        <begin position="21"/>
        <end position="147"/>
    </location>
</feature>
<evidence type="ECO:0000256" key="2">
    <source>
        <dbReference type="ARBA" id="ARBA00022723"/>
    </source>
</evidence>
<evidence type="ECO:0000313" key="8">
    <source>
        <dbReference type="Proteomes" id="UP000534870"/>
    </source>
</evidence>
<sequence length="147" mass="15995">MRRQSVLLAAILLFSGNALAEPSARTRYLLKCSGCHLPDGSGEISGGIPNFVGQVGVFADLPEGRAYLMHVPGVIGSSLDDREIAEVMNYIMKSFAGASLGRDYRSFSPQEVSALRKEDIGNLVEYRRKVAALLKRRGVALPAYPWP</sequence>
<proteinExistence type="predicted"/>
<dbReference type="Proteomes" id="UP000534870">
    <property type="component" value="Unassembled WGS sequence"/>
</dbReference>
<keyword evidence="3 4" id="KW-0408">Iron</keyword>
<evidence type="ECO:0000256" key="3">
    <source>
        <dbReference type="ARBA" id="ARBA00023004"/>
    </source>
</evidence>
<feature type="domain" description="Cytochrome c" evidence="6">
    <location>
        <begin position="11"/>
        <end position="131"/>
    </location>
</feature>
<dbReference type="AlphaFoldDB" id="A0A7Y7M6F9"/>
<dbReference type="PROSITE" id="PS51007">
    <property type="entry name" value="CYTC"/>
    <property type="match status" value="1"/>
</dbReference>